<dbReference type="Proteomes" id="UP000053411">
    <property type="component" value="Unassembled WGS sequence"/>
</dbReference>
<dbReference type="EMBL" id="KN848073">
    <property type="protein sequence ID" value="KIX97688.1"/>
    <property type="molecule type" value="Genomic_DNA"/>
</dbReference>
<protein>
    <submittedName>
        <fullName evidence="2">Uncharacterized protein</fullName>
    </submittedName>
</protein>
<feature type="region of interest" description="Disordered" evidence="1">
    <location>
        <begin position="1"/>
        <end position="190"/>
    </location>
</feature>
<reference evidence="2 3" key="1">
    <citation type="submission" date="2015-01" db="EMBL/GenBank/DDBJ databases">
        <title>The Genome Sequence of Fonsecaea multimorphosa CBS 102226.</title>
        <authorList>
            <consortium name="The Broad Institute Genomics Platform"/>
            <person name="Cuomo C."/>
            <person name="de Hoog S."/>
            <person name="Gorbushina A."/>
            <person name="Stielow B."/>
            <person name="Teixiera M."/>
            <person name="Abouelleil A."/>
            <person name="Chapman S.B."/>
            <person name="Priest M."/>
            <person name="Young S.K."/>
            <person name="Wortman J."/>
            <person name="Nusbaum C."/>
            <person name="Birren B."/>
        </authorList>
    </citation>
    <scope>NUCLEOTIDE SEQUENCE [LARGE SCALE GENOMIC DNA]</scope>
    <source>
        <strain evidence="2 3">CBS 102226</strain>
    </source>
</reference>
<dbReference type="AlphaFoldDB" id="A0A0D2KLW2"/>
<evidence type="ECO:0000256" key="1">
    <source>
        <dbReference type="SAM" id="MobiDB-lite"/>
    </source>
</evidence>
<organism evidence="2 3">
    <name type="scientific">Fonsecaea multimorphosa CBS 102226</name>
    <dbReference type="NCBI Taxonomy" id="1442371"/>
    <lineage>
        <taxon>Eukaryota</taxon>
        <taxon>Fungi</taxon>
        <taxon>Dikarya</taxon>
        <taxon>Ascomycota</taxon>
        <taxon>Pezizomycotina</taxon>
        <taxon>Eurotiomycetes</taxon>
        <taxon>Chaetothyriomycetidae</taxon>
        <taxon>Chaetothyriales</taxon>
        <taxon>Herpotrichiellaceae</taxon>
        <taxon>Fonsecaea</taxon>
    </lineage>
</organism>
<feature type="compositionally biased region" description="Acidic residues" evidence="1">
    <location>
        <begin position="142"/>
        <end position="159"/>
    </location>
</feature>
<evidence type="ECO:0000313" key="3">
    <source>
        <dbReference type="Proteomes" id="UP000053411"/>
    </source>
</evidence>
<gene>
    <name evidence="2" type="ORF">Z520_06466</name>
</gene>
<feature type="compositionally biased region" description="Low complexity" evidence="1">
    <location>
        <begin position="59"/>
        <end position="74"/>
    </location>
</feature>
<accession>A0A0D2KLW2</accession>
<dbReference type="GeneID" id="27712212"/>
<feature type="compositionally biased region" description="Polar residues" evidence="1">
    <location>
        <begin position="10"/>
        <end position="20"/>
    </location>
</feature>
<proteinExistence type="predicted"/>
<dbReference type="RefSeq" id="XP_016631811.1">
    <property type="nucleotide sequence ID" value="XM_016776966.1"/>
</dbReference>
<sequence>MSFLRKKKPSQQSAAPSTHPSIPANAVLGQTAPRRQGVTRQLHPPAQDAQPGHPEPSDTATPGQQQQPAAHPGQEIPDYEENEPNAVLGQAAPRMQGVTRQRHATVQDAQAALDDHASLAAEHEHGATDQDAHAQAAGHGDEDSEEWEEGEEEEEDQDDDWHGELDYPPDEEGEYEHYPEDEGEGVGIAY</sequence>
<dbReference type="VEuPathDB" id="FungiDB:Z520_06466"/>
<keyword evidence="3" id="KW-1185">Reference proteome</keyword>
<feature type="compositionally biased region" description="Basic and acidic residues" evidence="1">
    <location>
        <begin position="113"/>
        <end position="132"/>
    </location>
</feature>
<name>A0A0D2KLW2_9EURO</name>
<evidence type="ECO:0000313" key="2">
    <source>
        <dbReference type="EMBL" id="KIX97688.1"/>
    </source>
</evidence>